<dbReference type="InterPro" id="IPR001005">
    <property type="entry name" value="SANT/Myb"/>
</dbReference>
<feature type="domain" description="Myb-like" evidence="2">
    <location>
        <begin position="336"/>
        <end position="385"/>
    </location>
</feature>
<dbReference type="SMART" id="SM00717">
    <property type="entry name" value="SANT"/>
    <property type="match status" value="2"/>
</dbReference>
<dbReference type="Gene3D" id="1.10.10.60">
    <property type="entry name" value="Homeodomain-like"/>
    <property type="match status" value="1"/>
</dbReference>
<dbReference type="CDD" id="cd00167">
    <property type="entry name" value="SANT"/>
    <property type="match status" value="2"/>
</dbReference>
<gene>
    <name evidence="3" type="ORF">BDV96DRAFT_589318</name>
</gene>
<feature type="region of interest" description="Disordered" evidence="1">
    <location>
        <begin position="108"/>
        <end position="143"/>
    </location>
</feature>
<evidence type="ECO:0000259" key="2">
    <source>
        <dbReference type="PROSITE" id="PS50090"/>
    </source>
</evidence>
<accession>A0A6A5YMJ1</accession>
<dbReference type="OrthoDB" id="2143914at2759"/>
<evidence type="ECO:0000256" key="1">
    <source>
        <dbReference type="SAM" id="MobiDB-lite"/>
    </source>
</evidence>
<dbReference type="EMBL" id="ML977354">
    <property type="protein sequence ID" value="KAF2107451.1"/>
    <property type="molecule type" value="Genomic_DNA"/>
</dbReference>
<feature type="region of interest" description="Disordered" evidence="1">
    <location>
        <begin position="1"/>
        <end position="35"/>
    </location>
</feature>
<organism evidence="3 4">
    <name type="scientific">Lophiotrema nucula</name>
    <dbReference type="NCBI Taxonomy" id="690887"/>
    <lineage>
        <taxon>Eukaryota</taxon>
        <taxon>Fungi</taxon>
        <taxon>Dikarya</taxon>
        <taxon>Ascomycota</taxon>
        <taxon>Pezizomycotina</taxon>
        <taxon>Dothideomycetes</taxon>
        <taxon>Pleosporomycetidae</taxon>
        <taxon>Pleosporales</taxon>
        <taxon>Lophiotremataceae</taxon>
        <taxon>Lophiotrema</taxon>
    </lineage>
</organism>
<proteinExistence type="predicted"/>
<dbReference type="PROSITE" id="PS50090">
    <property type="entry name" value="MYB_LIKE"/>
    <property type="match status" value="1"/>
</dbReference>
<dbReference type="InterPro" id="IPR009057">
    <property type="entry name" value="Homeodomain-like_sf"/>
</dbReference>
<keyword evidence="4" id="KW-1185">Reference proteome</keyword>
<evidence type="ECO:0000313" key="3">
    <source>
        <dbReference type="EMBL" id="KAF2107451.1"/>
    </source>
</evidence>
<reference evidence="3" key="1">
    <citation type="journal article" date="2020" name="Stud. Mycol.">
        <title>101 Dothideomycetes genomes: a test case for predicting lifestyles and emergence of pathogens.</title>
        <authorList>
            <person name="Haridas S."/>
            <person name="Albert R."/>
            <person name="Binder M."/>
            <person name="Bloem J."/>
            <person name="Labutti K."/>
            <person name="Salamov A."/>
            <person name="Andreopoulos B."/>
            <person name="Baker S."/>
            <person name="Barry K."/>
            <person name="Bills G."/>
            <person name="Bluhm B."/>
            <person name="Cannon C."/>
            <person name="Castanera R."/>
            <person name="Culley D."/>
            <person name="Daum C."/>
            <person name="Ezra D."/>
            <person name="Gonzalez J."/>
            <person name="Henrissat B."/>
            <person name="Kuo A."/>
            <person name="Liang C."/>
            <person name="Lipzen A."/>
            <person name="Lutzoni F."/>
            <person name="Magnuson J."/>
            <person name="Mondo S."/>
            <person name="Nolan M."/>
            <person name="Ohm R."/>
            <person name="Pangilinan J."/>
            <person name="Park H.-J."/>
            <person name="Ramirez L."/>
            <person name="Alfaro M."/>
            <person name="Sun H."/>
            <person name="Tritt A."/>
            <person name="Yoshinaga Y."/>
            <person name="Zwiers L.-H."/>
            <person name="Turgeon B."/>
            <person name="Goodwin S."/>
            <person name="Spatafora J."/>
            <person name="Crous P."/>
            <person name="Grigoriev I."/>
        </authorList>
    </citation>
    <scope>NUCLEOTIDE SEQUENCE</scope>
    <source>
        <strain evidence="3">CBS 627.86</strain>
    </source>
</reference>
<dbReference type="SUPFAM" id="SSF46689">
    <property type="entry name" value="Homeodomain-like"/>
    <property type="match status" value="2"/>
</dbReference>
<dbReference type="Proteomes" id="UP000799770">
    <property type="component" value="Unassembled WGS sequence"/>
</dbReference>
<protein>
    <recommendedName>
        <fullName evidence="2">Myb-like domain-containing protein</fullName>
    </recommendedName>
</protein>
<dbReference type="AlphaFoldDB" id="A0A6A5YMJ1"/>
<evidence type="ECO:0000313" key="4">
    <source>
        <dbReference type="Proteomes" id="UP000799770"/>
    </source>
</evidence>
<sequence>MEGKTTSDMSKLHPTFPPPHAPHGLENMTEEDSSAMGELHSAYIWTGSLADLEKEDISPTGEPHSALPALAPDSLQGVTEESSAMGEQHSAFVWTGSLADLAMEKISPKGKPHSAFPASPAPDAPLAYEDPSFPPPPSYDQADPAATLEEIMQQQRLHIHHIDKIQSLDFMPHRMRTDMFLNLNTVGWPKRLCSTTKDTSRGQARWHADDDNPLMLLHLYELAWKTIARVFFPDFTAEFLEERWRVADYRSRQEVIARFEARNSSGIPKSSSTPKTKDDARSVWPQPLRDRVFEAFQAGISIPDIRVTYCPERTEAALSNIVADERKKRGVEIPRRVHNKYKDWTDEEDTLLLSLRREGSTFEEVAARLPGRTRPGCNRRFNELVAKMSEGEESGARGLKTAKTVWTPEDDKLVLSERDSGGKSFEAIRHAHFPGRTLGGVKARYLRLKGKKGRKGVEEDSMILDV</sequence>
<name>A0A6A5YMJ1_9PLEO</name>